<dbReference type="Proteomes" id="UP000317243">
    <property type="component" value="Unassembled WGS sequence"/>
</dbReference>
<sequence>MAQQRYECMFLLDSGRFAQDPEGTEKGVREILERCEAEIVTISPWQEGKLAYEIDGHRKGLHLLTYFTMDGSQVEPLNRICKLSDLVIRHLILEHEEKLFELLTQQFATHDDEGEGEEAEGEPAEASAS</sequence>
<dbReference type="InterPro" id="IPR000529">
    <property type="entry name" value="Ribosomal_bS6"/>
</dbReference>
<evidence type="ECO:0000256" key="7">
    <source>
        <dbReference type="SAM" id="MobiDB-lite"/>
    </source>
</evidence>
<dbReference type="RefSeq" id="WP_146510125.1">
    <property type="nucleotide sequence ID" value="NZ_SIHI01000002.1"/>
</dbReference>
<dbReference type="Gene3D" id="3.30.70.60">
    <property type="match status" value="1"/>
</dbReference>
<evidence type="ECO:0000256" key="5">
    <source>
        <dbReference type="ARBA" id="ARBA00035294"/>
    </source>
</evidence>
<keyword evidence="6" id="KW-0694">RNA-binding</keyword>
<dbReference type="InterPro" id="IPR014717">
    <property type="entry name" value="Transl_elong_EF1B/ribsomal_bS6"/>
</dbReference>
<feature type="compositionally biased region" description="Acidic residues" evidence="7">
    <location>
        <begin position="112"/>
        <end position="123"/>
    </location>
</feature>
<evidence type="ECO:0000256" key="1">
    <source>
        <dbReference type="ARBA" id="ARBA00009512"/>
    </source>
</evidence>
<evidence type="ECO:0000256" key="4">
    <source>
        <dbReference type="ARBA" id="ARBA00035104"/>
    </source>
</evidence>
<evidence type="ECO:0000313" key="8">
    <source>
        <dbReference type="EMBL" id="TWT55783.1"/>
    </source>
</evidence>
<evidence type="ECO:0000256" key="6">
    <source>
        <dbReference type="HAMAP-Rule" id="MF_00360"/>
    </source>
</evidence>
<dbReference type="InterPro" id="IPR020814">
    <property type="entry name" value="Ribosomal_S6_plastid/chlpt"/>
</dbReference>
<accession>A0A5C5X0U7</accession>
<dbReference type="InterPro" id="IPR035980">
    <property type="entry name" value="Ribosomal_bS6_sf"/>
</dbReference>
<keyword evidence="2 6" id="KW-0689">Ribosomal protein</keyword>
<gene>
    <name evidence="6 8" type="primary">rpsF</name>
    <name evidence="8" type="ORF">KOR42_25940</name>
</gene>
<dbReference type="HAMAP" id="MF_00360">
    <property type="entry name" value="Ribosomal_bS6"/>
    <property type="match status" value="1"/>
</dbReference>
<dbReference type="GO" id="GO:0005840">
    <property type="term" value="C:ribosome"/>
    <property type="evidence" value="ECO:0007669"/>
    <property type="project" value="UniProtKB-KW"/>
</dbReference>
<evidence type="ECO:0000313" key="9">
    <source>
        <dbReference type="Proteomes" id="UP000317243"/>
    </source>
</evidence>
<name>A0A5C5X0U7_9PLAN</name>
<reference evidence="8 9" key="1">
    <citation type="submission" date="2019-02" db="EMBL/GenBank/DDBJ databases">
        <title>Deep-cultivation of Planctomycetes and their phenomic and genomic characterization uncovers novel biology.</title>
        <authorList>
            <person name="Wiegand S."/>
            <person name="Jogler M."/>
            <person name="Boedeker C."/>
            <person name="Pinto D."/>
            <person name="Vollmers J."/>
            <person name="Rivas-Marin E."/>
            <person name="Kohn T."/>
            <person name="Peeters S.H."/>
            <person name="Heuer A."/>
            <person name="Rast P."/>
            <person name="Oberbeckmann S."/>
            <person name="Bunk B."/>
            <person name="Jeske O."/>
            <person name="Meyerdierks A."/>
            <person name="Storesund J.E."/>
            <person name="Kallscheuer N."/>
            <person name="Luecker S."/>
            <person name="Lage O.M."/>
            <person name="Pohl T."/>
            <person name="Merkel B.J."/>
            <person name="Hornburger P."/>
            <person name="Mueller R.-W."/>
            <person name="Bruemmer F."/>
            <person name="Labrenz M."/>
            <person name="Spormann A.M."/>
            <person name="Op Den Camp H."/>
            <person name="Overmann J."/>
            <person name="Amann R."/>
            <person name="Jetten M.S.M."/>
            <person name="Mascher T."/>
            <person name="Medema M.H."/>
            <person name="Devos D.P."/>
            <person name="Kaster A.-K."/>
            <person name="Ovreas L."/>
            <person name="Rohde M."/>
            <person name="Galperin M.Y."/>
            <person name="Jogler C."/>
        </authorList>
    </citation>
    <scope>NUCLEOTIDE SEQUENCE [LARGE SCALE GENOMIC DNA]</scope>
    <source>
        <strain evidence="8 9">KOR42</strain>
    </source>
</reference>
<comment type="similarity">
    <text evidence="1 6">Belongs to the bacterial ribosomal protein bS6 family.</text>
</comment>
<dbReference type="GO" id="GO:1990904">
    <property type="term" value="C:ribonucleoprotein complex"/>
    <property type="evidence" value="ECO:0007669"/>
    <property type="project" value="UniProtKB-KW"/>
</dbReference>
<dbReference type="OrthoDB" id="290527at2"/>
<evidence type="ECO:0000256" key="2">
    <source>
        <dbReference type="ARBA" id="ARBA00022980"/>
    </source>
</evidence>
<proteinExistence type="inferred from homology"/>
<dbReference type="CDD" id="cd00473">
    <property type="entry name" value="bS6"/>
    <property type="match status" value="1"/>
</dbReference>
<comment type="caution">
    <text evidence="8">The sequence shown here is derived from an EMBL/GenBank/DDBJ whole genome shotgun (WGS) entry which is preliminary data.</text>
</comment>
<keyword evidence="6" id="KW-0699">rRNA-binding</keyword>
<dbReference type="GO" id="GO:0003735">
    <property type="term" value="F:structural constituent of ribosome"/>
    <property type="evidence" value="ECO:0007669"/>
    <property type="project" value="InterPro"/>
</dbReference>
<dbReference type="NCBIfam" id="TIGR00166">
    <property type="entry name" value="S6"/>
    <property type="match status" value="1"/>
</dbReference>
<feature type="region of interest" description="Disordered" evidence="7">
    <location>
        <begin position="107"/>
        <end position="129"/>
    </location>
</feature>
<keyword evidence="9" id="KW-1185">Reference proteome</keyword>
<protein>
    <recommendedName>
        <fullName evidence="5 6">Small ribosomal subunit protein bS6</fullName>
    </recommendedName>
</protein>
<organism evidence="8 9">
    <name type="scientific">Thalassoglobus neptunius</name>
    <dbReference type="NCBI Taxonomy" id="1938619"/>
    <lineage>
        <taxon>Bacteria</taxon>
        <taxon>Pseudomonadati</taxon>
        <taxon>Planctomycetota</taxon>
        <taxon>Planctomycetia</taxon>
        <taxon>Planctomycetales</taxon>
        <taxon>Planctomycetaceae</taxon>
        <taxon>Thalassoglobus</taxon>
    </lineage>
</organism>
<keyword evidence="3 6" id="KW-0687">Ribonucleoprotein</keyword>
<dbReference type="SUPFAM" id="SSF54995">
    <property type="entry name" value="Ribosomal protein S6"/>
    <property type="match status" value="1"/>
</dbReference>
<dbReference type="AlphaFoldDB" id="A0A5C5X0U7"/>
<dbReference type="GO" id="GO:0019843">
    <property type="term" value="F:rRNA binding"/>
    <property type="evidence" value="ECO:0007669"/>
    <property type="project" value="UniProtKB-UniRule"/>
</dbReference>
<dbReference type="EMBL" id="SIHI01000002">
    <property type="protein sequence ID" value="TWT55783.1"/>
    <property type="molecule type" value="Genomic_DNA"/>
</dbReference>
<dbReference type="GO" id="GO:0006412">
    <property type="term" value="P:translation"/>
    <property type="evidence" value="ECO:0007669"/>
    <property type="project" value="UniProtKB-UniRule"/>
</dbReference>
<comment type="function">
    <text evidence="4 6">Binds together with bS18 to 16S ribosomal RNA.</text>
</comment>
<evidence type="ECO:0000256" key="3">
    <source>
        <dbReference type="ARBA" id="ARBA00023274"/>
    </source>
</evidence>
<dbReference type="Pfam" id="PF01250">
    <property type="entry name" value="Ribosomal_S6"/>
    <property type="match status" value="1"/>
</dbReference>